<evidence type="ECO:0000256" key="11">
    <source>
        <dbReference type="ARBA" id="ARBA00022833"/>
    </source>
</evidence>
<comment type="function">
    <text evidence="22">Flavoprotein (FP) subunit of succinate dehydrogenase (SDH) that is involved in complex II of the mitochondrial electron transport chain and is responsible for transferring electrons from succinate to ubiquinone (coenzyme Q).</text>
</comment>
<evidence type="ECO:0000256" key="2">
    <source>
        <dbReference type="ARBA" id="ARBA00004788"/>
    </source>
</evidence>
<comment type="catalytic activity">
    <reaction evidence="22">
        <text>a quinone + succinate = fumarate + a quinol</text>
        <dbReference type="Rhea" id="RHEA:40523"/>
        <dbReference type="ChEBI" id="CHEBI:24646"/>
        <dbReference type="ChEBI" id="CHEBI:29806"/>
        <dbReference type="ChEBI" id="CHEBI:30031"/>
        <dbReference type="ChEBI" id="CHEBI:132124"/>
        <dbReference type="EC" id="1.3.5.1"/>
    </reaction>
</comment>
<evidence type="ECO:0000256" key="3">
    <source>
        <dbReference type="ARBA" id="ARBA00008040"/>
    </source>
</evidence>
<feature type="active site" description="Proton acceptor" evidence="17">
    <location>
        <position position="1858"/>
    </location>
</feature>
<feature type="binding site" evidence="18">
    <location>
        <position position="1826"/>
    </location>
    <ligand>
        <name>substrate</name>
    </ligand>
</feature>
<evidence type="ECO:0000313" key="26">
    <source>
        <dbReference type="Proteomes" id="UP000729913"/>
    </source>
</evidence>
<evidence type="ECO:0000256" key="5">
    <source>
        <dbReference type="ARBA" id="ARBA00022532"/>
    </source>
</evidence>
<evidence type="ECO:0000256" key="14">
    <source>
        <dbReference type="ARBA" id="ARBA00023002"/>
    </source>
</evidence>
<evidence type="ECO:0000259" key="24">
    <source>
        <dbReference type="PROSITE" id="PS52027"/>
    </source>
</evidence>
<evidence type="ECO:0000256" key="9">
    <source>
        <dbReference type="ARBA" id="ARBA00022792"/>
    </source>
</evidence>
<proteinExistence type="inferred from homology"/>
<keyword evidence="10 19" id="KW-0274">FAD</keyword>
<dbReference type="FunFam" id="1.20.58.100:FF:000001">
    <property type="entry name" value="Succinate dehydrogenase flavoprotein subunit (SdhA)"/>
    <property type="match status" value="1"/>
</dbReference>
<dbReference type="NCBIfam" id="TIGR01812">
    <property type="entry name" value="sdhA_frdA_Gneg"/>
    <property type="match status" value="2"/>
</dbReference>
<dbReference type="GO" id="GO:0050660">
    <property type="term" value="F:flavin adenine dinucleotide binding"/>
    <property type="evidence" value="ECO:0007669"/>
    <property type="project" value="InterPro"/>
</dbReference>
<comment type="caution">
    <text evidence="25">The sequence shown here is derived from an EMBL/GenBank/DDBJ whole genome shotgun (WGS) entry which is preliminary data.</text>
</comment>
<dbReference type="InterPro" id="IPR014006">
    <property type="entry name" value="Succ_Dhase_FrdA_Gneg"/>
</dbReference>
<feature type="region of interest" description="Disordered" evidence="23">
    <location>
        <begin position="892"/>
        <end position="929"/>
    </location>
</feature>
<keyword evidence="8 21" id="KW-0863">Zinc-finger</keyword>
<comment type="pathway">
    <text evidence="2 22">Carbohydrate metabolism; tricarboxylic acid cycle; fumarate from succinate (eukaryal route): step 1/1.</text>
</comment>
<feature type="region of interest" description="Disordered" evidence="23">
    <location>
        <begin position="303"/>
        <end position="328"/>
    </location>
</feature>
<name>A0A8J5VD07_9HYME</name>
<feature type="domain" description="C2HC/C3H-type" evidence="24">
    <location>
        <begin position="56"/>
        <end position="85"/>
    </location>
</feature>
<comment type="cofactor">
    <cofactor evidence="19">
        <name>FAD</name>
        <dbReference type="ChEBI" id="CHEBI:57692"/>
    </cofactor>
    <text evidence="19">Flavinylated by SdhE, about 5% flavinylation occurs in the absence of SdhE.</text>
</comment>
<feature type="binding site" evidence="18">
    <location>
        <position position="1925"/>
    </location>
    <ligand>
        <name>substrate</name>
    </ligand>
</feature>
<dbReference type="FunFam" id="3.50.50.60:FF:001062">
    <property type="entry name" value="Succinate dehydrogenase complex, subunit A, flavoprotein (Fp)"/>
    <property type="match status" value="1"/>
</dbReference>
<dbReference type="GO" id="GO:0006099">
    <property type="term" value="P:tricarboxylic acid cycle"/>
    <property type="evidence" value="ECO:0007669"/>
    <property type="project" value="UniProtKB-UniPathway"/>
</dbReference>
<dbReference type="Pfam" id="PF02910">
    <property type="entry name" value="Succ_DH_flav_C"/>
    <property type="match status" value="2"/>
</dbReference>
<dbReference type="Pfam" id="PF00890">
    <property type="entry name" value="FAD_binding_2"/>
    <property type="match status" value="2"/>
</dbReference>
<evidence type="ECO:0000256" key="4">
    <source>
        <dbReference type="ARBA" id="ARBA00022448"/>
    </source>
</evidence>
<dbReference type="OrthoDB" id="71672at2759"/>
<keyword evidence="4 22" id="KW-0813">Transport</keyword>
<dbReference type="InterPro" id="IPR049899">
    <property type="entry name" value="Znf_C2HC_C3H"/>
</dbReference>
<evidence type="ECO:0000256" key="21">
    <source>
        <dbReference type="PROSITE-ProRule" id="PRU01371"/>
    </source>
</evidence>
<evidence type="ECO:0000256" key="17">
    <source>
        <dbReference type="PIRSR" id="PIRSR611281-1"/>
    </source>
</evidence>
<dbReference type="FunFam" id="4.10.80.40:FF:000004">
    <property type="entry name" value="Succinate dehydrogenase [ubiquinone] flavoprotein subunit, mitochondrial"/>
    <property type="match status" value="1"/>
</dbReference>
<organism evidence="25 26">
    <name type="scientific">Cotesia typhae</name>
    <dbReference type="NCBI Taxonomy" id="2053667"/>
    <lineage>
        <taxon>Eukaryota</taxon>
        <taxon>Metazoa</taxon>
        <taxon>Ecdysozoa</taxon>
        <taxon>Arthropoda</taxon>
        <taxon>Hexapoda</taxon>
        <taxon>Insecta</taxon>
        <taxon>Pterygota</taxon>
        <taxon>Neoptera</taxon>
        <taxon>Endopterygota</taxon>
        <taxon>Hymenoptera</taxon>
        <taxon>Apocrita</taxon>
        <taxon>Ichneumonoidea</taxon>
        <taxon>Braconidae</taxon>
        <taxon>Microgastrinae</taxon>
        <taxon>Cotesia</taxon>
    </lineage>
</organism>
<dbReference type="GO" id="GO:0009055">
    <property type="term" value="F:electron transfer activity"/>
    <property type="evidence" value="ECO:0007669"/>
    <property type="project" value="TreeGrafter"/>
</dbReference>
<evidence type="ECO:0000313" key="25">
    <source>
        <dbReference type="EMBL" id="KAG8042618.1"/>
    </source>
</evidence>
<keyword evidence="15" id="KW-0496">Mitochondrion</keyword>
<dbReference type="GO" id="GO:0008177">
    <property type="term" value="F:succinate dehydrogenase (quinone) activity"/>
    <property type="evidence" value="ECO:0007669"/>
    <property type="project" value="UniProtKB-EC"/>
</dbReference>
<dbReference type="GO" id="GO:0005743">
    <property type="term" value="C:mitochondrial inner membrane"/>
    <property type="evidence" value="ECO:0007669"/>
    <property type="project" value="UniProtKB-SubCell"/>
</dbReference>
<feature type="compositionally biased region" description="Low complexity" evidence="23">
    <location>
        <begin position="745"/>
        <end position="756"/>
    </location>
</feature>
<dbReference type="FunFam" id="3.90.700.10:FF:000001">
    <property type="entry name" value="Mitochondrial succinate dehydrogenase flavoprotein subunit"/>
    <property type="match status" value="2"/>
</dbReference>
<dbReference type="PROSITE" id="PS52027">
    <property type="entry name" value="ZF_C2HC_C3H"/>
    <property type="match status" value="1"/>
</dbReference>
<evidence type="ECO:0000256" key="16">
    <source>
        <dbReference type="ARBA" id="ARBA00023136"/>
    </source>
</evidence>
<feature type="binding site" evidence="19">
    <location>
        <position position="1793"/>
    </location>
    <ligand>
        <name>FAD</name>
        <dbReference type="ChEBI" id="CHEBI:57692"/>
    </ligand>
</feature>
<feature type="binding site" evidence="18">
    <location>
        <position position="1814"/>
    </location>
    <ligand>
        <name>substrate</name>
    </ligand>
</feature>
<feature type="compositionally biased region" description="Polar residues" evidence="23">
    <location>
        <begin position="911"/>
        <end position="926"/>
    </location>
</feature>
<dbReference type="UniPathway" id="UPA00223">
    <property type="reaction ID" value="UER01006"/>
</dbReference>
<dbReference type="EMBL" id="JAAOIC020000002">
    <property type="protein sequence ID" value="KAG8042618.1"/>
    <property type="molecule type" value="Genomic_DNA"/>
</dbReference>
<comment type="similarity">
    <text evidence="3 22">Belongs to the FAD-dependent oxidoreductase 2 family. FRD/SDH subfamily.</text>
</comment>
<dbReference type="Pfam" id="PF13913">
    <property type="entry name" value="zf-C2HC_2"/>
    <property type="match status" value="2"/>
</dbReference>
<dbReference type="GO" id="GO:0008270">
    <property type="term" value="F:zinc ion binding"/>
    <property type="evidence" value="ECO:0007669"/>
    <property type="project" value="UniProtKB-KW"/>
</dbReference>
<keyword evidence="16 22" id="KW-0472">Membrane</keyword>
<dbReference type="EC" id="1.3.5.1" evidence="22"/>
<keyword evidence="7" id="KW-0479">Metal-binding</keyword>
<evidence type="ECO:0000256" key="1">
    <source>
        <dbReference type="ARBA" id="ARBA00004443"/>
    </source>
</evidence>
<evidence type="ECO:0000256" key="20">
    <source>
        <dbReference type="PIRSR" id="PIRSR611281-4"/>
    </source>
</evidence>
<feature type="binding site" evidence="19">
    <location>
        <position position="1958"/>
    </location>
    <ligand>
        <name>FAD</name>
        <dbReference type="ChEBI" id="CHEBI:57692"/>
    </ligand>
</feature>
<evidence type="ECO:0000256" key="22">
    <source>
        <dbReference type="RuleBase" id="RU362051"/>
    </source>
</evidence>
<accession>A0A8J5VD07</accession>
<dbReference type="InterPro" id="IPR015939">
    <property type="entry name" value="Fum_Rdtase/Succ_DH_flav-like_C"/>
</dbReference>
<feature type="binding site" evidence="19">
    <location>
        <begin position="1586"/>
        <end position="1591"/>
    </location>
    <ligand>
        <name>FAD</name>
        <dbReference type="ChEBI" id="CHEBI:57692"/>
    </ligand>
</feature>
<feature type="region of interest" description="Disordered" evidence="23">
    <location>
        <begin position="733"/>
        <end position="756"/>
    </location>
</feature>
<evidence type="ECO:0000256" key="15">
    <source>
        <dbReference type="ARBA" id="ARBA00023128"/>
    </source>
</evidence>
<reference evidence="25" key="2">
    <citation type="submission" date="2021-04" db="EMBL/GenBank/DDBJ databases">
        <title>Genome-wide patterns of bracovirus chromosomal integration into multiple host tissues during parasitism.</title>
        <authorList>
            <person name="Chebbi M.A.C."/>
        </authorList>
    </citation>
    <scope>NUCLEOTIDE SEQUENCE</scope>
    <source>
        <tissue evidence="25">Whole body</tissue>
    </source>
</reference>
<keyword evidence="14 22" id="KW-0560">Oxidoreductase</keyword>
<keyword evidence="6 19" id="KW-0285">Flavoprotein</keyword>
<evidence type="ECO:0000256" key="10">
    <source>
        <dbReference type="ARBA" id="ARBA00022827"/>
    </source>
</evidence>
<sequence>MLCCVSRKAAEGSVLKKPPLLSRSSSSSSTSTVTSSKLPASQLIINDLKSHDEVLELLPCSICGRTFKPQSLEKHTKICERAAIKKRKPFDSFKQRLQGTELEEYLPKVVTKRDVRPEDKFRNRNTWKQTHDEFLKTIRAARGETVATSSQYRQVTTVAPGAPTRANEKGLCPTCNRQFGIKAYDRHVAWCKERIMRAPASQATNVAKERLDARMKYRAPLLKSRRMTNKEKYAPRKNNITQNINNNNIISNNNRINNSINFEKKDANGLKTTDPVNIKQPAVTEHDPDLLILTPPDYPRSNNFQESPTSLRKCQSSVPPLTSASLDEDNGNKKFVITKSSRRNKKKSKCIVSARSLGDLKVNDVTVNGDAIGMTVRPCHAHREKLTTWKQIRSDKAKVCHSISNYIDDDNLTDELDQTFLIKEADCDVDNDVIEGIDSILKQLDNDLMEEEKFSKLKSTPSSPTKFIIDVTCASTPVSFRNENLNSHKDNTEVMINDDECESETVRPNSQSKKRCSTYVIRETSDTNCLKIDNKIENHNKFNNDDIVLKDPLFETDPNQNRVVSEKVTPLKIYQGKGKDKDNDTDYSLPSINFTTDSLDSARSSRIMRKKLRKKMNILRDSTDSLISSVEAEINLEGKNEPRTAKKSLMFPEIVSKVDQRLEKTFQDREIPYWKRMMRTSRSRLFYHLMKNPKNFLPPVPFDHRGICQDYDPYLLAEQQLTDLLSDTCSDKSYTDSPNRYGIKPTSSQSTSSSSPLYPLTHSSAFVKYPNSLNLDNASSPEKQRGSVVAPPSEFDDLSIGFSSSDSTEVNSILFAELESACRREEEANKNKTSTSHVLGRRMIIDKARALGTTDHYLDSNLNRRVVTSTDKSRKIVEKTTVKPIRPMVTRSNSVRSASAPKIPERKETAKVNSRSSPGTRFNNQRNNFSNLSGSNLSLSSIVSSEIDVKRSNSMFDDLVSSFDDDSVPSLCKKIFKRNLSFKSSEIRCTYPMIDHCYDVAIVGAGGAGLRAAVGLGSKGYRVAVVTKLFPTRSHTVSAQGGINAAINNSEQDNWLFHMYDTVKGSDWLGDQDAIHYLTREAPRAIHELENYGCPFSRTADGKIYQRAFGGQSLNFGKGGQALRTCAVADRTGHALLHTLYGESLKYDIDYFVEYFALDLLMDGRTCRGVIAWELETGEIHRFQAHHTVIATGGAGRCFFSCTSAHTCTGDGAAMVSRAGIPLQDMEFIQFHPTGIYGSGVLITEGCRGEGGKLVNSEGEFFMEKYAPKAKDLASRDVVSRAIMIEILEGRGVGDKKDHVHLKLNHLPAEVIRSKLPGISHLAWVFAGVNCEEEPIPVVPTAHYNMGGISTNWRGQVLTRDNEQDKPVQGLWAAGEAACTSVHGANRLGANSLLEIIVFGRAVAENIGAVLNFGQKHPDIHPELGNETLHRFDATRYSKGSVLISSLREEMQRTMLKYCGVFRTCSILQLEALELQNMMLFNMHTVYAAENRKESRGAHARDDFPERIDEYDYKLPLEGQKRRSLTEHWRKHSLTWVLSNGSNKLGLPVVSNRSFHYTPNGSAKSSDAISKQYPVVDHSYDAVVVGAGGAGLRAAYGLVAEGFKTAVITKLFPTRSHTVAAQGGINAALGNMEEDNWQWHMYDTVKGSDWLGDQDAIHYMTREAPKAVIELENCGMPFSRTQDGKIYQRAFGGQSLKFGKGGQAHRCCCVADRTGHSLLHTLYGQSLSYDCNYFVEYFALDLLMEGGECRGVIALCLEDGSIHRFHAKNTVLATGGYGRAYFSCTSAHTCTGDGTAMVTRAGLPNQDLEFVQFHPTGIYGAGCLITEGSRGEGGYLINSEGERFMERYAPVAKDLASRDVVSRSMTIEIREGRGVGPEKDHIYLQLHHLPPEQLAARLPGISETAMIFAGVDVTREPIPVLPTVHYNMGGVPTNYKGQVLTTKNGEDAVVPGLYACGEAASASVHGANRLGANSLLDLVVFGRACAITISQENKPGEKVGPLSPNAGEASIANLDHVRHASGSISTATLRLQMQKIMQTHAAVFREEKTLKDGCRKMSDIYKKLDDLQISDRSLIWNSDLIETLELQNLMLNAMQTINAAENRKESRGAHAREDYKDRIDEYDYSKPLEGQQPKPMDQHWRKHTLTSMDAKSGKVSIDYRPVIDSTLNSQECTTVPPAIRSY</sequence>
<dbReference type="PROSITE" id="PS00504">
    <property type="entry name" value="FRD_SDH_FAD_BINDING"/>
    <property type="match status" value="2"/>
</dbReference>
<evidence type="ECO:0000256" key="8">
    <source>
        <dbReference type="ARBA" id="ARBA00022771"/>
    </source>
</evidence>
<evidence type="ECO:0000256" key="18">
    <source>
        <dbReference type="PIRSR" id="PIRSR611281-2"/>
    </source>
</evidence>
<dbReference type="PANTHER" id="PTHR11632:SF51">
    <property type="entry name" value="SUCCINATE DEHYDROGENASE [UBIQUINONE] FLAVOPROTEIN SUBUNIT, MITOCHONDRIAL"/>
    <property type="match status" value="1"/>
</dbReference>
<dbReference type="GO" id="GO:0045273">
    <property type="term" value="C:respiratory chain complex II (succinate dehydrogenase)"/>
    <property type="evidence" value="ECO:0007669"/>
    <property type="project" value="UniProtKB-ARBA"/>
</dbReference>
<feature type="binding site" evidence="19">
    <location>
        <begin position="1609"/>
        <end position="1624"/>
    </location>
    <ligand>
        <name>FAD</name>
        <dbReference type="ChEBI" id="CHEBI:57692"/>
    </ligand>
</feature>
<keyword evidence="26" id="KW-1185">Reference proteome</keyword>
<evidence type="ECO:0000256" key="13">
    <source>
        <dbReference type="ARBA" id="ARBA00022982"/>
    </source>
</evidence>
<keyword evidence="13 22" id="KW-0249">Electron transport</keyword>
<evidence type="ECO:0000256" key="7">
    <source>
        <dbReference type="ARBA" id="ARBA00022723"/>
    </source>
</evidence>
<feature type="modified residue" description="Tele-8alpha-FAD histidine" evidence="20">
    <location>
        <position position="1617"/>
    </location>
</feature>
<dbReference type="NCBIfam" id="TIGR01816">
    <property type="entry name" value="sdhA_forward"/>
    <property type="match status" value="2"/>
</dbReference>
<dbReference type="GO" id="GO:0006121">
    <property type="term" value="P:mitochondrial electron transport, succinate to ubiquinone"/>
    <property type="evidence" value="ECO:0007669"/>
    <property type="project" value="TreeGrafter"/>
</dbReference>
<keyword evidence="12 22" id="KW-0809">Transit peptide</keyword>
<dbReference type="InterPro" id="IPR011281">
    <property type="entry name" value="Succ_DH_flav_su_fwd"/>
</dbReference>
<dbReference type="PANTHER" id="PTHR11632">
    <property type="entry name" value="SUCCINATE DEHYDROGENASE 2 FLAVOPROTEIN SUBUNIT"/>
    <property type="match status" value="1"/>
</dbReference>
<dbReference type="InterPro" id="IPR003953">
    <property type="entry name" value="FAD-dep_OxRdtase_2_FAD-bd"/>
</dbReference>
<keyword evidence="9" id="KW-0999">Mitochondrion inner membrane</keyword>
<evidence type="ECO:0000256" key="19">
    <source>
        <dbReference type="PIRSR" id="PIRSR611281-3"/>
    </source>
</evidence>
<keyword evidence="5 22" id="KW-0816">Tricarboxylic acid cycle</keyword>
<keyword evidence="11" id="KW-0862">Zinc</keyword>
<feature type="binding site" evidence="18">
    <location>
        <position position="1969"/>
    </location>
    <ligand>
        <name>substrate</name>
    </ligand>
</feature>
<evidence type="ECO:0000256" key="12">
    <source>
        <dbReference type="ARBA" id="ARBA00022946"/>
    </source>
</evidence>
<protein>
    <recommendedName>
        <fullName evidence="22">Succinate dehydrogenase [ubiquinone] flavoprotein subunit, mitochondrial</fullName>
        <ecNumber evidence="22">1.3.5.1</ecNumber>
    </recommendedName>
</protein>
<dbReference type="InterPro" id="IPR003952">
    <property type="entry name" value="FRD_SDH_FAD_BS"/>
</dbReference>
<reference evidence="25" key="1">
    <citation type="submission" date="2020-03" db="EMBL/GenBank/DDBJ databases">
        <authorList>
            <person name="Chebbi M.A."/>
            <person name="Drezen J.M."/>
        </authorList>
    </citation>
    <scope>NUCLEOTIDE SEQUENCE</scope>
    <source>
        <tissue evidence="25">Whole body</tissue>
    </source>
</reference>
<feature type="binding site" evidence="19">
    <location>
        <begin position="1974"/>
        <end position="1975"/>
    </location>
    <ligand>
        <name>FAD</name>
        <dbReference type="ChEBI" id="CHEBI:57692"/>
    </ligand>
</feature>
<evidence type="ECO:0000256" key="23">
    <source>
        <dbReference type="SAM" id="MobiDB-lite"/>
    </source>
</evidence>
<dbReference type="FunFam" id="3.50.50.60:FF:000482">
    <property type="entry name" value="Succinate dehydrogenase complex, subunit A, flavoprotein (Fp)"/>
    <property type="match status" value="1"/>
</dbReference>
<evidence type="ECO:0000256" key="6">
    <source>
        <dbReference type="ARBA" id="ARBA00022630"/>
    </source>
</evidence>
<feature type="compositionally biased region" description="Polar residues" evidence="23">
    <location>
        <begin position="303"/>
        <end position="325"/>
    </location>
</feature>
<dbReference type="Proteomes" id="UP000729913">
    <property type="component" value="Unassembled WGS sequence"/>
</dbReference>
<dbReference type="InterPro" id="IPR030664">
    <property type="entry name" value="SdhA/FrdA/AprA"/>
</dbReference>
<comment type="subcellular location">
    <subcellularLocation>
        <location evidence="1 22">Mitochondrion inner membrane</location>
        <topology evidence="1 22">Peripheral membrane protein</topology>
        <orientation evidence="1 22">Matrix side</orientation>
    </subcellularLocation>
</comment>
<gene>
    <name evidence="25" type="ORF">G9C98_005252</name>
</gene>